<sequence>MALLLSPAPSERDRIDAELGDAIRQMDPETIQLFLDDIRGAGIYPQWVDQRLDVIVAFLFNHSFLEVRGKFAEAAADPTHPDVDFTDILNVLQDAHDLSGVLGIYMCHCLLLLLSYFGRLVDIARRNGEHDREPHSDALQVACAKVPGGNWLAKALSTFPNGTMVSIVSACETVVIGCSGTLEGPNALQTHLVDCQRRTPKKQPIDIRFLGNNDEFIKDVLAVRTWAYDHLQGGGRTLPALARASKWQCLLGHTYSGKFSHVQLLK</sequence>
<name>A0A427Y8Y8_9TREE</name>
<dbReference type="EMBL" id="RSCE01000001">
    <property type="protein sequence ID" value="RSH87553.1"/>
    <property type="molecule type" value="Genomic_DNA"/>
</dbReference>
<accession>A0A427Y8Y8</accession>
<protein>
    <submittedName>
        <fullName evidence="1">Uncharacterized protein</fullName>
    </submittedName>
</protein>
<keyword evidence="2" id="KW-1185">Reference proteome</keyword>
<reference evidence="1 2" key="1">
    <citation type="submission" date="2018-11" db="EMBL/GenBank/DDBJ databases">
        <title>Genome sequence of Apiotrichum porosum DSM 27194.</title>
        <authorList>
            <person name="Aliyu H."/>
            <person name="Gorte O."/>
            <person name="Ochsenreither K."/>
        </authorList>
    </citation>
    <scope>NUCLEOTIDE SEQUENCE [LARGE SCALE GENOMIC DNA]</scope>
    <source>
        <strain evidence="1 2">DSM 27194</strain>
    </source>
</reference>
<dbReference type="AlphaFoldDB" id="A0A427Y8Y8"/>
<gene>
    <name evidence="1" type="ORF">EHS24_000063</name>
</gene>
<organism evidence="1 2">
    <name type="scientific">Apiotrichum porosum</name>
    <dbReference type="NCBI Taxonomy" id="105984"/>
    <lineage>
        <taxon>Eukaryota</taxon>
        <taxon>Fungi</taxon>
        <taxon>Dikarya</taxon>
        <taxon>Basidiomycota</taxon>
        <taxon>Agaricomycotina</taxon>
        <taxon>Tremellomycetes</taxon>
        <taxon>Trichosporonales</taxon>
        <taxon>Trichosporonaceae</taxon>
        <taxon>Apiotrichum</taxon>
    </lineage>
</organism>
<evidence type="ECO:0000313" key="1">
    <source>
        <dbReference type="EMBL" id="RSH87553.1"/>
    </source>
</evidence>
<evidence type="ECO:0000313" key="2">
    <source>
        <dbReference type="Proteomes" id="UP000279236"/>
    </source>
</evidence>
<proteinExistence type="predicted"/>
<dbReference type="Proteomes" id="UP000279236">
    <property type="component" value="Unassembled WGS sequence"/>
</dbReference>
<comment type="caution">
    <text evidence="1">The sequence shown here is derived from an EMBL/GenBank/DDBJ whole genome shotgun (WGS) entry which is preliminary data.</text>
</comment>
<dbReference type="GeneID" id="39584606"/>
<dbReference type="RefSeq" id="XP_028479761.1">
    <property type="nucleotide sequence ID" value="XM_028615904.1"/>
</dbReference>